<dbReference type="Gene3D" id="3.40.50.2020">
    <property type="match status" value="1"/>
</dbReference>
<dbReference type="SUPFAM" id="SSF53271">
    <property type="entry name" value="PRTase-like"/>
    <property type="match status" value="1"/>
</dbReference>
<organism evidence="3 6">
    <name type="scientific">Antrihabitans spumae</name>
    <dbReference type="NCBI Taxonomy" id="3373370"/>
    <lineage>
        <taxon>Bacteria</taxon>
        <taxon>Bacillati</taxon>
        <taxon>Actinomycetota</taxon>
        <taxon>Actinomycetes</taxon>
        <taxon>Mycobacteriales</taxon>
        <taxon>Nocardiaceae</taxon>
        <taxon>Antrihabitans</taxon>
    </lineage>
</organism>
<dbReference type="InterPro" id="IPR029057">
    <property type="entry name" value="PRTase-like"/>
</dbReference>
<reference evidence="6 7" key="1">
    <citation type="submission" date="2024-10" db="EMBL/GenBank/DDBJ databases">
        <authorList>
            <person name="Riesco R."/>
        </authorList>
    </citation>
    <scope>NUCLEOTIDE SEQUENCE [LARGE SCALE GENOMIC DNA]</scope>
    <source>
        <strain evidence="5 7">NCIMB 15448</strain>
        <strain evidence="3 6">NCIMB 15449</strain>
        <strain evidence="4 8">NCIMB 15450</strain>
    </source>
</reference>
<evidence type="ECO:0000313" key="7">
    <source>
        <dbReference type="Proteomes" id="UP001609176"/>
    </source>
</evidence>
<evidence type="ECO:0000313" key="5">
    <source>
        <dbReference type="EMBL" id="MFH5244889.1"/>
    </source>
</evidence>
<dbReference type="EMBL" id="JBIMSP010000054">
    <property type="protein sequence ID" value="MFH5244889.1"/>
    <property type="molecule type" value="Genomic_DNA"/>
</dbReference>
<accession>A0ABW7JLX0</accession>
<dbReference type="InterPro" id="IPR000836">
    <property type="entry name" value="PRTase_dom"/>
</dbReference>
<keyword evidence="3" id="KW-0808">Transferase</keyword>
<comment type="caution">
    <text evidence="3">The sequence shown here is derived from an EMBL/GenBank/DDBJ whole genome shotgun (WGS) entry which is preliminary data.</text>
</comment>
<evidence type="ECO:0000313" key="8">
    <source>
        <dbReference type="Proteomes" id="UP001609219"/>
    </source>
</evidence>
<proteinExistence type="predicted"/>
<dbReference type="Pfam" id="PF15609">
    <property type="entry name" value="PRTase_2"/>
    <property type="match status" value="1"/>
</dbReference>
<dbReference type="EMBL" id="JBIMSN010000122">
    <property type="protein sequence ID" value="MFH5231806.1"/>
    <property type="molecule type" value="Genomic_DNA"/>
</dbReference>
<dbReference type="CDD" id="cd06223">
    <property type="entry name" value="PRTases_typeI"/>
    <property type="match status" value="1"/>
</dbReference>
<evidence type="ECO:0000259" key="2">
    <source>
        <dbReference type="Pfam" id="PF15609"/>
    </source>
</evidence>
<keyword evidence="3" id="KW-0328">Glycosyltransferase</keyword>
<dbReference type="RefSeq" id="WP_395114293.1">
    <property type="nucleotide sequence ID" value="NZ_JBIMSN010000122.1"/>
</dbReference>
<dbReference type="Pfam" id="PF12500">
    <property type="entry name" value="TRSP"/>
    <property type="match status" value="1"/>
</dbReference>
<feature type="domain" description="Orotate phosphoribosyltransferase-like" evidence="2">
    <location>
        <begin position="29"/>
        <end position="215"/>
    </location>
</feature>
<evidence type="ECO:0000313" key="4">
    <source>
        <dbReference type="EMBL" id="MFH5231806.1"/>
    </source>
</evidence>
<gene>
    <name evidence="5" type="ORF">ACHIPV_23865</name>
    <name evidence="3" type="ORF">ACHIPZ_11220</name>
    <name evidence="4" type="ORF">ACHIRB_25020</name>
</gene>
<sequence>MTETAWATRELGFDIVHTASPVGRYVPDLVRPGLRRNPKRAHLLVSTVLGKHIPTAPSVIIAAADALGDLVLDALGPDHHDVVALGFAETATGLGHCVAARIGATCYLHSTRRVVPGVEIFAAFEEGHSHATSHMLQPTAPDLFANSLPLILIDDEISTGATAVDAIRALHQHFPRRHYIIAALVDMRTDTHRRAVAEAASELGAQIDFVSLASGSAVLPAGLVDAVAGLPDPVLNPGSDRTGSVESIVLPWPATVPDGGRHGFLHSDAESFDAAVLSAADTLDAALDPERAIVVVGHEELMYLPLRVAAELEQRGREVLFQTTTRSPAYVLDVDGYPLRRGFRFAAPEVGEDAPRYLYNAQVTRGADTGDAPADAAQIVVVLDEPADTPLLRAPGGLLDVLTAAGEDVLVALVAGTDPAALRAARKDLV</sequence>
<dbReference type="InterPro" id="IPR022537">
    <property type="entry name" value="TRSP_dom"/>
</dbReference>
<evidence type="ECO:0000259" key="1">
    <source>
        <dbReference type="Pfam" id="PF12500"/>
    </source>
</evidence>
<name>A0ABW7JLX0_9NOCA</name>
<dbReference type="EMBL" id="JBIMSO010000046">
    <property type="protein sequence ID" value="MFH5208763.1"/>
    <property type="molecule type" value="Genomic_DNA"/>
</dbReference>
<dbReference type="GO" id="GO:0016757">
    <property type="term" value="F:glycosyltransferase activity"/>
    <property type="evidence" value="ECO:0007669"/>
    <property type="project" value="UniProtKB-KW"/>
</dbReference>
<evidence type="ECO:0000313" key="3">
    <source>
        <dbReference type="EMBL" id="MFH5208763.1"/>
    </source>
</evidence>
<dbReference type="InterPro" id="IPR041688">
    <property type="entry name" value="PRTase_2"/>
</dbReference>
<dbReference type="Proteomes" id="UP001609176">
    <property type="component" value="Unassembled WGS sequence"/>
</dbReference>
<dbReference type="Proteomes" id="UP001609219">
    <property type="component" value="Unassembled WGS sequence"/>
</dbReference>
<keyword evidence="8" id="KW-1185">Reference proteome</keyword>
<protein>
    <submittedName>
        <fullName evidence="3">Phosphoribosyltransferase family protein</fullName>
    </submittedName>
</protein>
<dbReference type="Proteomes" id="UP001609175">
    <property type="component" value="Unassembled WGS sequence"/>
</dbReference>
<feature type="domain" description="TRSP" evidence="1">
    <location>
        <begin position="258"/>
        <end position="401"/>
    </location>
</feature>
<evidence type="ECO:0000313" key="6">
    <source>
        <dbReference type="Proteomes" id="UP001609175"/>
    </source>
</evidence>